<reference evidence="1" key="2">
    <citation type="submission" date="2020-10" db="EMBL/GenBank/DDBJ databases">
        <authorList>
            <person name="Cooper E.A."/>
            <person name="Brenton Z.W."/>
            <person name="Flinn B.S."/>
            <person name="Jenkins J."/>
            <person name="Shu S."/>
            <person name="Flowers D."/>
            <person name="Luo F."/>
            <person name="Wang Y."/>
            <person name="Xia P."/>
            <person name="Barry K."/>
            <person name="Daum C."/>
            <person name="Lipzen A."/>
            <person name="Yoshinaga Y."/>
            <person name="Schmutz J."/>
            <person name="Saski C."/>
            <person name="Vermerris W."/>
            <person name="Kresovich S."/>
        </authorList>
    </citation>
    <scope>NUCLEOTIDE SEQUENCE</scope>
</reference>
<evidence type="ECO:0000313" key="1">
    <source>
        <dbReference type="EMBL" id="KAG0534970.1"/>
    </source>
</evidence>
<dbReference type="EMBL" id="CM027683">
    <property type="protein sequence ID" value="KAG0534970.1"/>
    <property type="molecule type" value="Genomic_DNA"/>
</dbReference>
<protein>
    <submittedName>
        <fullName evidence="1">Uncharacterized protein</fullName>
    </submittedName>
</protein>
<sequence length="86" mass="9483">MMRSTRGTLSCFSSSRCLASSQYMSPTVSTYISASSQSWISTTQGWLGAEPPTAAAAAERRWAKKALLWERMSLWTLILTAMPSFP</sequence>
<comment type="caution">
    <text evidence="1">The sequence shown here is derived from an EMBL/GenBank/DDBJ whole genome shotgun (WGS) entry which is preliminary data.</text>
</comment>
<accession>A0A921UKZ5</accession>
<name>A0A921UKZ5_SORBI</name>
<gene>
    <name evidence="1" type="ORF">BDA96_04G325500</name>
</gene>
<dbReference type="Proteomes" id="UP000807115">
    <property type="component" value="Chromosome 4"/>
</dbReference>
<organism evidence="1 2">
    <name type="scientific">Sorghum bicolor</name>
    <name type="common">Sorghum</name>
    <name type="synonym">Sorghum vulgare</name>
    <dbReference type="NCBI Taxonomy" id="4558"/>
    <lineage>
        <taxon>Eukaryota</taxon>
        <taxon>Viridiplantae</taxon>
        <taxon>Streptophyta</taxon>
        <taxon>Embryophyta</taxon>
        <taxon>Tracheophyta</taxon>
        <taxon>Spermatophyta</taxon>
        <taxon>Magnoliopsida</taxon>
        <taxon>Liliopsida</taxon>
        <taxon>Poales</taxon>
        <taxon>Poaceae</taxon>
        <taxon>PACMAD clade</taxon>
        <taxon>Panicoideae</taxon>
        <taxon>Andropogonodae</taxon>
        <taxon>Andropogoneae</taxon>
        <taxon>Sorghinae</taxon>
        <taxon>Sorghum</taxon>
    </lineage>
</organism>
<dbReference type="AlphaFoldDB" id="A0A921UKZ5"/>
<proteinExistence type="predicted"/>
<reference evidence="1" key="1">
    <citation type="journal article" date="2019" name="BMC Genomics">
        <title>A new reference genome for Sorghum bicolor reveals high levels of sequence similarity between sweet and grain genotypes: implications for the genetics of sugar metabolism.</title>
        <authorList>
            <person name="Cooper E.A."/>
            <person name="Brenton Z.W."/>
            <person name="Flinn B.S."/>
            <person name="Jenkins J."/>
            <person name="Shu S."/>
            <person name="Flowers D."/>
            <person name="Luo F."/>
            <person name="Wang Y."/>
            <person name="Xia P."/>
            <person name="Barry K."/>
            <person name="Daum C."/>
            <person name="Lipzen A."/>
            <person name="Yoshinaga Y."/>
            <person name="Schmutz J."/>
            <person name="Saski C."/>
            <person name="Vermerris W."/>
            <person name="Kresovich S."/>
        </authorList>
    </citation>
    <scope>NUCLEOTIDE SEQUENCE</scope>
</reference>
<evidence type="ECO:0000313" key="2">
    <source>
        <dbReference type="Proteomes" id="UP000807115"/>
    </source>
</evidence>